<dbReference type="InterPro" id="IPR011006">
    <property type="entry name" value="CheY-like_superfamily"/>
</dbReference>
<comment type="catalytic activity">
    <reaction evidence="1">
        <text>ATP + protein L-histidine = ADP + protein N-phospho-L-histidine.</text>
        <dbReference type="EC" id="2.7.13.3"/>
    </reaction>
</comment>
<dbReference type="InterPro" id="IPR004358">
    <property type="entry name" value="Sig_transdc_His_kin-like_C"/>
</dbReference>
<evidence type="ECO:0000256" key="4">
    <source>
        <dbReference type="ARBA" id="ARBA00022679"/>
    </source>
</evidence>
<evidence type="ECO:0000256" key="6">
    <source>
        <dbReference type="ARBA" id="ARBA00022777"/>
    </source>
</evidence>
<keyword evidence="5" id="KW-0547">Nucleotide-binding</keyword>
<dbReference type="SMART" id="SM00448">
    <property type="entry name" value="REC"/>
    <property type="match status" value="1"/>
</dbReference>
<dbReference type="EMBL" id="SWBQ01000001">
    <property type="protein sequence ID" value="TKC08839.1"/>
    <property type="molecule type" value="Genomic_DNA"/>
</dbReference>
<evidence type="ECO:0000256" key="3">
    <source>
        <dbReference type="ARBA" id="ARBA00022553"/>
    </source>
</evidence>
<evidence type="ECO:0000313" key="17">
    <source>
        <dbReference type="EMBL" id="TKC08839.1"/>
    </source>
</evidence>
<evidence type="ECO:0000256" key="12">
    <source>
        <dbReference type="PROSITE-ProRule" id="PRU00169"/>
    </source>
</evidence>
<evidence type="ECO:0000256" key="5">
    <source>
        <dbReference type="ARBA" id="ARBA00022741"/>
    </source>
</evidence>
<evidence type="ECO:0000259" key="16">
    <source>
        <dbReference type="PROSITE" id="PS50110"/>
    </source>
</evidence>
<dbReference type="GO" id="GO:0000155">
    <property type="term" value="F:phosphorelay sensor kinase activity"/>
    <property type="evidence" value="ECO:0007669"/>
    <property type="project" value="InterPro"/>
</dbReference>
<evidence type="ECO:0000256" key="10">
    <source>
        <dbReference type="ARBA" id="ARBA00023125"/>
    </source>
</evidence>
<evidence type="ECO:0000256" key="7">
    <source>
        <dbReference type="ARBA" id="ARBA00022840"/>
    </source>
</evidence>
<dbReference type="SUPFAM" id="SSF47384">
    <property type="entry name" value="Homodimeric domain of signal transducing histidine kinase"/>
    <property type="match status" value="1"/>
</dbReference>
<keyword evidence="3 12" id="KW-0597">Phosphoprotein</keyword>
<comment type="caution">
    <text evidence="17">The sequence shown here is derived from an EMBL/GenBank/DDBJ whole genome shotgun (WGS) entry which is preliminary data.</text>
</comment>
<proteinExistence type="predicted"/>
<evidence type="ECO:0000256" key="8">
    <source>
        <dbReference type="ARBA" id="ARBA00023012"/>
    </source>
</evidence>
<evidence type="ECO:0000256" key="1">
    <source>
        <dbReference type="ARBA" id="ARBA00000085"/>
    </source>
</evidence>
<dbReference type="InterPro" id="IPR009057">
    <property type="entry name" value="Homeodomain-like_sf"/>
</dbReference>
<name>A0A4U1CSD8_9SPHI</name>
<dbReference type="SUPFAM" id="SSF52172">
    <property type="entry name" value="CheY-like"/>
    <property type="match status" value="1"/>
</dbReference>
<dbReference type="InterPro" id="IPR036890">
    <property type="entry name" value="HATPase_C_sf"/>
</dbReference>
<dbReference type="PROSITE" id="PS01124">
    <property type="entry name" value="HTH_ARAC_FAMILY_2"/>
    <property type="match status" value="1"/>
</dbReference>
<keyword evidence="10" id="KW-0238">DNA-binding</keyword>
<dbReference type="InterPro" id="IPR001789">
    <property type="entry name" value="Sig_transdc_resp-reg_receiver"/>
</dbReference>
<dbReference type="CDD" id="cd17574">
    <property type="entry name" value="REC_OmpR"/>
    <property type="match status" value="1"/>
</dbReference>
<dbReference type="SMART" id="SM00387">
    <property type="entry name" value="HATPase_c"/>
    <property type="match status" value="1"/>
</dbReference>
<feature type="domain" description="Histidine kinase" evidence="15">
    <location>
        <begin position="857"/>
        <end position="1071"/>
    </location>
</feature>
<dbReference type="SUPFAM" id="SSF50998">
    <property type="entry name" value="Quinoprotein alcohol dehydrogenase-like"/>
    <property type="match status" value="1"/>
</dbReference>
<keyword evidence="9" id="KW-0805">Transcription regulation</keyword>
<dbReference type="FunFam" id="2.60.40.10:FF:000791">
    <property type="entry name" value="Two-component system sensor histidine kinase/response regulator"/>
    <property type="match status" value="1"/>
</dbReference>
<reference evidence="17 18" key="1">
    <citation type="submission" date="2019-04" db="EMBL/GenBank/DDBJ databases">
        <title>Pedobacter sp. RP-3-15 sp. nov., isolated from Arctic soil.</title>
        <authorList>
            <person name="Dahal R.H."/>
            <person name="Kim D.-U."/>
        </authorList>
    </citation>
    <scope>NUCLEOTIDE SEQUENCE [LARGE SCALE GENOMIC DNA]</scope>
    <source>
        <strain evidence="17 18">RP-3-15</strain>
    </source>
</reference>
<dbReference type="PANTHER" id="PTHR43547">
    <property type="entry name" value="TWO-COMPONENT HISTIDINE KINASE"/>
    <property type="match status" value="1"/>
</dbReference>
<dbReference type="Pfam" id="PF00072">
    <property type="entry name" value="Response_reg"/>
    <property type="match status" value="1"/>
</dbReference>
<keyword evidence="13" id="KW-1133">Transmembrane helix</keyword>
<dbReference type="GO" id="GO:0005524">
    <property type="term" value="F:ATP binding"/>
    <property type="evidence" value="ECO:0007669"/>
    <property type="project" value="UniProtKB-KW"/>
</dbReference>
<dbReference type="PROSITE" id="PS50109">
    <property type="entry name" value="HIS_KIN"/>
    <property type="match status" value="1"/>
</dbReference>
<dbReference type="Gene3D" id="3.40.50.2300">
    <property type="match status" value="1"/>
</dbReference>
<dbReference type="SUPFAM" id="SSF46689">
    <property type="entry name" value="Homeodomain-like"/>
    <property type="match status" value="1"/>
</dbReference>
<dbReference type="InterPro" id="IPR018060">
    <property type="entry name" value="HTH_AraC"/>
</dbReference>
<keyword evidence="13" id="KW-0812">Transmembrane</keyword>
<dbReference type="PRINTS" id="PR00344">
    <property type="entry name" value="BCTRLSENSOR"/>
</dbReference>
<dbReference type="OrthoDB" id="9809670at2"/>
<dbReference type="PANTHER" id="PTHR43547:SF2">
    <property type="entry name" value="HYBRID SIGNAL TRANSDUCTION HISTIDINE KINASE C"/>
    <property type="match status" value="1"/>
</dbReference>
<dbReference type="InterPro" id="IPR015943">
    <property type="entry name" value="WD40/YVTN_repeat-like_dom_sf"/>
</dbReference>
<evidence type="ECO:0000259" key="14">
    <source>
        <dbReference type="PROSITE" id="PS01124"/>
    </source>
</evidence>
<dbReference type="Gene3D" id="3.30.565.10">
    <property type="entry name" value="Histidine kinase-like ATPase, C-terminal domain"/>
    <property type="match status" value="1"/>
</dbReference>
<feature type="transmembrane region" description="Helical" evidence="13">
    <location>
        <begin position="814"/>
        <end position="836"/>
    </location>
</feature>
<feature type="modified residue" description="4-aspartylphosphate" evidence="12">
    <location>
        <position position="1140"/>
    </location>
</feature>
<evidence type="ECO:0000256" key="9">
    <source>
        <dbReference type="ARBA" id="ARBA00023015"/>
    </source>
</evidence>
<dbReference type="FunFam" id="3.30.565.10:FF:000037">
    <property type="entry name" value="Hybrid sensor histidine kinase/response regulator"/>
    <property type="match status" value="1"/>
</dbReference>
<dbReference type="InterPro" id="IPR011110">
    <property type="entry name" value="Reg_prop"/>
</dbReference>
<dbReference type="EC" id="2.7.13.3" evidence="2"/>
<dbReference type="Gene3D" id="2.60.40.10">
    <property type="entry name" value="Immunoglobulins"/>
    <property type="match status" value="1"/>
</dbReference>
<dbReference type="Gene3D" id="2.130.10.10">
    <property type="entry name" value="YVTN repeat-like/Quinoprotein amine dehydrogenase"/>
    <property type="match status" value="2"/>
</dbReference>
<dbReference type="Proteomes" id="UP000307244">
    <property type="component" value="Unassembled WGS sequence"/>
</dbReference>
<dbReference type="SUPFAM" id="SSF55874">
    <property type="entry name" value="ATPase domain of HSP90 chaperone/DNA topoisomerase II/histidine kinase"/>
    <property type="match status" value="1"/>
</dbReference>
<evidence type="ECO:0000313" key="18">
    <source>
        <dbReference type="Proteomes" id="UP000307244"/>
    </source>
</evidence>
<sequence>MDSSVRKYLKDELMYQYLRHAGNQVILIIGLWIWALNVSGQKLHFEHLTVEDGLSRNSVLDITQDNFGFMWFATGHGLNRYDGSRFSTYINNPADSNSISDNYINSLFFDSRKTLWVGTSEGLNSYVPETNNFKRIELLHQKGVLQPEVFCVYEDKKNNIWAGTDKGLFVKRSSASGFVNAGNLGLASEFAGSEILCVYEDRFGFLWIGTGRGLVKSRFNQKFSEVETFVHQPDLPGSISDSPIKSIIEDSDGKIWMASESKGLNLLYRNTGTFEHFEHLSGNPNGLIHNSLRKMTSDGKGNILIATQEGLCVFDPVRRTFITYQNRVNDPLSLNQNSLYSLYRDKSENIWIGTYYGGVNVVYGIKTLFKTITREENNLGINHNVVRSIIRDKKGNLWVGTEGGGLNYFDQQTNKFSYYTNSPKDPASLASNFVKTIYIDKSDNIWVGTSGGGLNLLDPANGKFKRFFSGRSMFESKRSAISTILEDSQNRFWVGGIGINGVYQRKGTQLHPIKNFPLMEKLKDKMIIKFFEDETGNLWVVCQTEIYRLSKNNKVVTKITVHNNRGNLKGLNCLIQDHQGNIWFGFYHGGLCVYNPNAKKIIKRYTVKEGLCNDNVLGILEDKQHDLWISTMNGLSRLNPRQETIQNYTISDGLADDEFTFSSVYKAGNGELFFGGMNGITYFLPEEIKGNNDKSSLVFTGLRLFNQYIVPGKEQKILTKNIIFRPLLVFSSMQNIFTLEFALLNYIKSDKNRYAYKLDGVNQDWNETTLPQATYTNLPSGDYVFSVKGANNDGVWSEAEHIQIRILPPFWRSWWAYLIYTIAIAGIVFFVARFFYLKQLLKRDEELHQIKLNFFTNISHEIRSHLSLIMIPLEKVIDESKEYTFVNKQLDGIKKNADRLLGLVTELMDFRKAESKNLKLHIQENDLVGFLNDIYVSFKEVCEKKNLSLSFKHPEQPVLVFFDKEQLEKVVFNLLSNAFKFTPESGQITLEANVTEDETIIKVSDSGKGISPDYFDKLFTNYFQVDDALQNTGYGIGLALSKHIVELHHGKITVSSRIGFTQFTVSLPLPGALARENPIEAAADTPDDKSFTILLAEDNVELRKIIKDLLEPEYRVLESTDGEVALQMARTEIPDLIISDVMMPNKNGFELCAEIKTDERTSHIPVILLTAKDTQSDQISGLSNGADLYLTKPFSIKILQLSVRNILASREKISSKYRKQFIFAPSNTLLNTMDEQFLSRLIAVIEEGMENREFGVDLLADRMGMSQTVLYKKVKALTDMTVNDFSKSIRLKKAAQLLKESGYNVSEVSALVGFIDSRYFTKEFKRQFGQTPREYLNS</sequence>
<dbReference type="GO" id="GO:0003700">
    <property type="term" value="F:DNA-binding transcription factor activity"/>
    <property type="evidence" value="ECO:0007669"/>
    <property type="project" value="InterPro"/>
</dbReference>
<keyword evidence="4" id="KW-0808">Transferase</keyword>
<dbReference type="PROSITE" id="PS50110">
    <property type="entry name" value="RESPONSE_REGULATORY"/>
    <property type="match status" value="1"/>
</dbReference>
<keyword evidence="8" id="KW-0902">Two-component regulatory system</keyword>
<organism evidence="17 18">
    <name type="scientific">Pedobacter frigoris</name>
    <dbReference type="NCBI Taxonomy" id="2571272"/>
    <lineage>
        <taxon>Bacteria</taxon>
        <taxon>Pseudomonadati</taxon>
        <taxon>Bacteroidota</taxon>
        <taxon>Sphingobacteriia</taxon>
        <taxon>Sphingobacteriales</taxon>
        <taxon>Sphingobacteriaceae</taxon>
        <taxon>Pedobacter</taxon>
    </lineage>
</organism>
<dbReference type="InterPro" id="IPR013783">
    <property type="entry name" value="Ig-like_fold"/>
</dbReference>
<dbReference type="Pfam" id="PF12833">
    <property type="entry name" value="HTH_18"/>
    <property type="match status" value="1"/>
</dbReference>
<dbReference type="InterPro" id="IPR018062">
    <property type="entry name" value="HTH_AraC-typ_CS"/>
</dbReference>
<dbReference type="RefSeq" id="WP_136834258.1">
    <property type="nucleotide sequence ID" value="NZ_SWBQ01000001.1"/>
</dbReference>
<evidence type="ECO:0000256" key="2">
    <source>
        <dbReference type="ARBA" id="ARBA00012438"/>
    </source>
</evidence>
<dbReference type="Pfam" id="PF02518">
    <property type="entry name" value="HATPase_c"/>
    <property type="match status" value="1"/>
</dbReference>
<keyword evidence="6" id="KW-0418">Kinase</keyword>
<dbReference type="InterPro" id="IPR003594">
    <property type="entry name" value="HATPase_dom"/>
</dbReference>
<dbReference type="InterPro" id="IPR011123">
    <property type="entry name" value="Y_Y_Y"/>
</dbReference>
<keyword evidence="18" id="KW-1185">Reference proteome</keyword>
<keyword evidence="11" id="KW-0804">Transcription</keyword>
<feature type="domain" description="HTH araC/xylS-type" evidence="14">
    <location>
        <begin position="1239"/>
        <end position="1338"/>
    </location>
</feature>
<feature type="transmembrane region" description="Helical" evidence="13">
    <location>
        <begin position="723"/>
        <end position="747"/>
    </location>
</feature>
<dbReference type="InterPro" id="IPR036097">
    <property type="entry name" value="HisK_dim/P_sf"/>
</dbReference>
<feature type="transmembrane region" description="Helical" evidence="13">
    <location>
        <begin position="21"/>
        <end position="40"/>
    </location>
</feature>
<dbReference type="Gene3D" id="1.10.287.130">
    <property type="match status" value="1"/>
</dbReference>
<accession>A0A4U1CSD8</accession>
<dbReference type="CDD" id="cd00082">
    <property type="entry name" value="HisKA"/>
    <property type="match status" value="1"/>
</dbReference>
<evidence type="ECO:0000256" key="11">
    <source>
        <dbReference type="ARBA" id="ARBA00023163"/>
    </source>
</evidence>
<dbReference type="PROSITE" id="PS00041">
    <property type="entry name" value="HTH_ARAC_FAMILY_1"/>
    <property type="match status" value="1"/>
</dbReference>
<dbReference type="SMART" id="SM00342">
    <property type="entry name" value="HTH_ARAC"/>
    <property type="match status" value="1"/>
</dbReference>
<dbReference type="Pfam" id="PF07494">
    <property type="entry name" value="Reg_prop"/>
    <property type="match status" value="8"/>
</dbReference>
<dbReference type="InterPro" id="IPR003661">
    <property type="entry name" value="HisK_dim/P_dom"/>
</dbReference>
<feature type="domain" description="Response regulatory" evidence="16">
    <location>
        <begin position="1092"/>
        <end position="1207"/>
    </location>
</feature>
<dbReference type="InterPro" id="IPR005467">
    <property type="entry name" value="His_kinase_dom"/>
</dbReference>
<dbReference type="Gene3D" id="1.10.10.60">
    <property type="entry name" value="Homeodomain-like"/>
    <property type="match status" value="1"/>
</dbReference>
<dbReference type="SUPFAM" id="SSF63829">
    <property type="entry name" value="Calcium-dependent phosphotriesterase"/>
    <property type="match status" value="2"/>
</dbReference>
<evidence type="ECO:0000259" key="15">
    <source>
        <dbReference type="PROSITE" id="PS50109"/>
    </source>
</evidence>
<gene>
    <name evidence="17" type="ORF">FA047_01720</name>
</gene>
<protein>
    <recommendedName>
        <fullName evidence="2">histidine kinase</fullName>
        <ecNumber evidence="2">2.7.13.3</ecNumber>
    </recommendedName>
</protein>
<dbReference type="GO" id="GO:0043565">
    <property type="term" value="F:sequence-specific DNA binding"/>
    <property type="evidence" value="ECO:0007669"/>
    <property type="project" value="InterPro"/>
</dbReference>
<dbReference type="Pfam" id="PF07495">
    <property type="entry name" value="Y_Y_Y"/>
    <property type="match status" value="1"/>
</dbReference>
<dbReference type="InterPro" id="IPR011047">
    <property type="entry name" value="Quinoprotein_ADH-like_sf"/>
</dbReference>
<evidence type="ECO:0000256" key="13">
    <source>
        <dbReference type="SAM" id="Phobius"/>
    </source>
</evidence>
<keyword evidence="7" id="KW-0067">ATP-binding</keyword>
<keyword evidence="13" id="KW-0472">Membrane</keyword>